<dbReference type="AlphaFoldDB" id="A0A0V8CYM0"/>
<evidence type="ECO:0000313" key="2">
    <source>
        <dbReference type="Proteomes" id="UP000054230"/>
    </source>
</evidence>
<sequence length="61" mass="7211">MSIDEKRLNSYILSKSSDEERLYELSDELYNWISETDDWMYIIDVYLAGKALGMDLVKLID</sequence>
<accession>A0A0V8CYM0</accession>
<organism evidence="1 2">
    <name type="scientific">Lactococcus lactis subsp. lactis</name>
    <name type="common">Streptococcus lactis</name>
    <dbReference type="NCBI Taxonomy" id="1360"/>
    <lineage>
        <taxon>Bacteria</taxon>
        <taxon>Bacillati</taxon>
        <taxon>Bacillota</taxon>
        <taxon>Bacilli</taxon>
        <taxon>Lactobacillales</taxon>
        <taxon>Streptococcaceae</taxon>
        <taxon>Lactococcus</taxon>
    </lineage>
</organism>
<dbReference type="Proteomes" id="UP000054230">
    <property type="component" value="Unassembled WGS sequence"/>
</dbReference>
<gene>
    <name evidence="1" type="ORF">LMG8520_2089</name>
</gene>
<comment type="caution">
    <text evidence="1">The sequence shown here is derived from an EMBL/GenBank/DDBJ whole genome shotgun (WGS) entry which is preliminary data.</text>
</comment>
<dbReference type="PATRIC" id="fig|1360.106.peg.2200"/>
<name>A0A0V8CYM0_LACLL</name>
<reference evidence="2" key="1">
    <citation type="submission" date="2015-10" db="EMBL/GenBank/DDBJ databases">
        <title>Draft Genome Sequences of 11 Lactococcus lactis subspecies cremoris strains.</title>
        <authorList>
            <person name="Wels M."/>
            <person name="Backus L."/>
            <person name="Boekhorst J."/>
            <person name="Dijkstra A."/>
            <person name="Beerthuizen M."/>
            <person name="Kelly W."/>
            <person name="Siezen R."/>
            <person name="Bachmann H."/>
            <person name="Van Hijum S."/>
        </authorList>
    </citation>
    <scope>NUCLEOTIDE SEQUENCE [LARGE SCALE GENOMIC DNA]</scope>
    <source>
        <strain evidence="2">LMG8520</strain>
    </source>
</reference>
<proteinExistence type="predicted"/>
<protein>
    <submittedName>
        <fullName evidence="1">Uncharacterized protein</fullName>
    </submittedName>
</protein>
<dbReference type="EMBL" id="LKLP01000109">
    <property type="protein sequence ID" value="KSU06387.1"/>
    <property type="molecule type" value="Genomic_DNA"/>
</dbReference>
<evidence type="ECO:0000313" key="1">
    <source>
        <dbReference type="EMBL" id="KSU06387.1"/>
    </source>
</evidence>